<dbReference type="InterPro" id="IPR012338">
    <property type="entry name" value="Beta-lactam/transpept-like"/>
</dbReference>
<dbReference type="InterPro" id="IPR045155">
    <property type="entry name" value="Beta-lactam_cat"/>
</dbReference>
<dbReference type="AlphaFoldDB" id="A0A844ZZ02"/>
<reference evidence="6 7" key="1">
    <citation type="submission" date="2019-12" db="EMBL/GenBank/DDBJ databases">
        <title>Genomic-based taxomic classification of the family Erythrobacteraceae.</title>
        <authorList>
            <person name="Xu L."/>
        </authorList>
    </citation>
    <scope>NUCLEOTIDE SEQUENCE [LARGE SCALE GENOMIC DNA]</scope>
    <source>
        <strain evidence="6 7">RC4-10-4</strain>
    </source>
</reference>
<evidence type="ECO:0000313" key="7">
    <source>
        <dbReference type="Proteomes" id="UP000460626"/>
    </source>
</evidence>
<keyword evidence="6" id="KW-0378">Hydrolase</keyword>
<evidence type="ECO:0000256" key="3">
    <source>
        <dbReference type="ARBA" id="ARBA00012865"/>
    </source>
</evidence>
<feature type="chain" id="PRO_5032383030" description="beta-lactamase" evidence="4">
    <location>
        <begin position="23"/>
        <end position="386"/>
    </location>
</feature>
<dbReference type="EMBL" id="WTYH01000001">
    <property type="protein sequence ID" value="MXO92938.1"/>
    <property type="molecule type" value="Genomic_DNA"/>
</dbReference>
<feature type="signal peptide" evidence="4">
    <location>
        <begin position="1"/>
        <end position="22"/>
    </location>
</feature>
<organism evidence="6 7">
    <name type="scientific">Aurantiacibacter arachoides</name>
    <dbReference type="NCBI Taxonomy" id="1850444"/>
    <lineage>
        <taxon>Bacteria</taxon>
        <taxon>Pseudomonadati</taxon>
        <taxon>Pseudomonadota</taxon>
        <taxon>Alphaproteobacteria</taxon>
        <taxon>Sphingomonadales</taxon>
        <taxon>Erythrobacteraceae</taxon>
        <taxon>Aurantiacibacter</taxon>
    </lineage>
</organism>
<comment type="caution">
    <text evidence="6">The sequence shown here is derived from an EMBL/GenBank/DDBJ whole genome shotgun (WGS) entry which is preliminary data.</text>
</comment>
<evidence type="ECO:0000256" key="4">
    <source>
        <dbReference type="SAM" id="SignalP"/>
    </source>
</evidence>
<keyword evidence="7" id="KW-1185">Reference proteome</keyword>
<feature type="domain" description="Beta-lactamase class A catalytic" evidence="5">
    <location>
        <begin position="87"/>
        <end position="347"/>
    </location>
</feature>
<comment type="similarity">
    <text evidence="2">Belongs to the class-A beta-lactamase family.</text>
</comment>
<dbReference type="EC" id="3.5.2.6" evidence="3"/>
<dbReference type="PANTHER" id="PTHR35333:SF3">
    <property type="entry name" value="BETA-LACTAMASE-TYPE TRANSPEPTIDASE FOLD CONTAINING PROTEIN"/>
    <property type="match status" value="1"/>
</dbReference>
<dbReference type="Pfam" id="PF13354">
    <property type="entry name" value="Beta-lactamase2"/>
    <property type="match status" value="1"/>
</dbReference>
<dbReference type="Proteomes" id="UP000460626">
    <property type="component" value="Unassembled WGS sequence"/>
</dbReference>
<gene>
    <name evidence="6" type="ORF">GRI62_04875</name>
</gene>
<dbReference type="GO" id="GO:0030655">
    <property type="term" value="P:beta-lactam antibiotic catabolic process"/>
    <property type="evidence" value="ECO:0007669"/>
    <property type="project" value="InterPro"/>
</dbReference>
<evidence type="ECO:0000256" key="1">
    <source>
        <dbReference type="ARBA" id="ARBA00001526"/>
    </source>
</evidence>
<comment type="catalytic activity">
    <reaction evidence="1">
        <text>a beta-lactam + H2O = a substituted beta-amino acid</text>
        <dbReference type="Rhea" id="RHEA:20401"/>
        <dbReference type="ChEBI" id="CHEBI:15377"/>
        <dbReference type="ChEBI" id="CHEBI:35627"/>
        <dbReference type="ChEBI" id="CHEBI:140347"/>
        <dbReference type="EC" id="3.5.2.6"/>
    </reaction>
</comment>
<dbReference type="PANTHER" id="PTHR35333">
    <property type="entry name" value="BETA-LACTAMASE"/>
    <property type="match status" value="1"/>
</dbReference>
<dbReference type="GO" id="GO:0046677">
    <property type="term" value="P:response to antibiotic"/>
    <property type="evidence" value="ECO:0007669"/>
    <property type="project" value="InterPro"/>
</dbReference>
<proteinExistence type="inferred from homology"/>
<accession>A0A844ZZ02</accession>
<evidence type="ECO:0000259" key="5">
    <source>
        <dbReference type="Pfam" id="PF13354"/>
    </source>
</evidence>
<dbReference type="GO" id="GO:0008800">
    <property type="term" value="F:beta-lactamase activity"/>
    <property type="evidence" value="ECO:0007669"/>
    <property type="project" value="UniProtKB-EC"/>
</dbReference>
<dbReference type="SUPFAM" id="SSF56601">
    <property type="entry name" value="beta-lactamase/transpeptidase-like"/>
    <property type="match status" value="1"/>
</dbReference>
<dbReference type="Gene3D" id="3.40.710.10">
    <property type="entry name" value="DD-peptidase/beta-lactamase superfamily"/>
    <property type="match status" value="1"/>
</dbReference>
<evidence type="ECO:0000313" key="6">
    <source>
        <dbReference type="EMBL" id="MXO92938.1"/>
    </source>
</evidence>
<name>A0A844ZZ02_9SPHN</name>
<dbReference type="PRINTS" id="PR00118">
    <property type="entry name" value="BLACTAMASEA"/>
</dbReference>
<evidence type="ECO:0000256" key="2">
    <source>
        <dbReference type="ARBA" id="ARBA00009009"/>
    </source>
</evidence>
<protein>
    <recommendedName>
        <fullName evidence="3">beta-lactamase</fullName>
        <ecNumber evidence="3">3.5.2.6</ecNumber>
    </recommendedName>
</protein>
<dbReference type="OrthoDB" id="9784149at2"/>
<sequence length="386" mass="41058">MESGVTAVFRTIAALVPLAALAACGQPEQEGRPSAVVSADEDAANLKASPAPAQPEPEPVAASVTSARSELTALLGTIASDFGGTMGIAVVDVDSGWTTGINDRKMLPQQSVSKLWVALTALDQVDRGRLTLGKRVVIEPEDLTVFHQPLREQVLRTGSLATDPLDLLTRALTRSDNTANDALLWTVGGPDAVRAMLREKAIANVRFGPGERLLQSGIAGLQWQQEWASTRQGFFDARDAVPAAARKRAFESYLADPVDGATPRAIATALARLARGDLLSPASTERMIAILRETHSGPRRLKGGVGTGWSIAHKTGTGQYYDGRQSGYNDVALLFAPDGRAYAVAVMIGETRKGVPQSMAMMQAVTRAVEDYDATLRADESLRTRG</sequence>
<dbReference type="InterPro" id="IPR000871">
    <property type="entry name" value="Beta-lactam_class-A"/>
</dbReference>
<keyword evidence="4" id="KW-0732">Signal</keyword>